<dbReference type="Proteomes" id="UP000195569">
    <property type="component" value="Unassembled WGS sequence"/>
</dbReference>
<protein>
    <submittedName>
        <fullName evidence="2">HesB/YadR/YfhF-family protein</fullName>
    </submittedName>
</protein>
<proteinExistence type="predicted"/>
<dbReference type="Pfam" id="PF01521">
    <property type="entry name" value="Fe-S_biosyn"/>
    <property type="match status" value="1"/>
</dbReference>
<accession>A0A1N7SYE1</accession>
<dbReference type="Gene3D" id="2.60.300.12">
    <property type="entry name" value="HesB-like domain"/>
    <property type="match status" value="1"/>
</dbReference>
<dbReference type="GO" id="GO:0016226">
    <property type="term" value="P:iron-sulfur cluster assembly"/>
    <property type="evidence" value="ECO:0007669"/>
    <property type="project" value="TreeGrafter"/>
</dbReference>
<dbReference type="EMBL" id="CYGY02000159">
    <property type="protein sequence ID" value="SIT51979.1"/>
    <property type="molecule type" value="Genomic_DNA"/>
</dbReference>
<dbReference type="InterPro" id="IPR000361">
    <property type="entry name" value="ATAP_core_dom"/>
</dbReference>
<evidence type="ECO:0000313" key="2">
    <source>
        <dbReference type="EMBL" id="SIT51979.1"/>
    </source>
</evidence>
<dbReference type="AlphaFoldDB" id="A0A1N7SYE1"/>
<dbReference type="InterPro" id="IPR035903">
    <property type="entry name" value="HesB-like_dom_sf"/>
</dbReference>
<dbReference type="GO" id="GO:0051537">
    <property type="term" value="F:2 iron, 2 sulfur cluster binding"/>
    <property type="evidence" value="ECO:0007669"/>
    <property type="project" value="TreeGrafter"/>
</dbReference>
<comment type="caution">
    <text evidence="2">The sequence shown here is derived from an EMBL/GenBank/DDBJ whole genome shotgun (WGS) entry which is preliminary data.</text>
</comment>
<dbReference type="SUPFAM" id="SSF89360">
    <property type="entry name" value="HesB-like domain"/>
    <property type="match status" value="1"/>
</dbReference>
<dbReference type="GO" id="GO:0005737">
    <property type="term" value="C:cytoplasm"/>
    <property type="evidence" value="ECO:0007669"/>
    <property type="project" value="TreeGrafter"/>
</dbReference>
<organism evidence="2 3">
    <name type="scientific">Paraburkholderia piptadeniae</name>
    <dbReference type="NCBI Taxonomy" id="1701573"/>
    <lineage>
        <taxon>Bacteria</taxon>
        <taxon>Pseudomonadati</taxon>
        <taxon>Pseudomonadota</taxon>
        <taxon>Betaproteobacteria</taxon>
        <taxon>Burkholderiales</taxon>
        <taxon>Burkholderiaceae</taxon>
        <taxon>Paraburkholderia</taxon>
    </lineage>
</organism>
<dbReference type="RefSeq" id="WP_227747353.1">
    <property type="nucleotide sequence ID" value="NZ_CYGY02000159.1"/>
</dbReference>
<dbReference type="PANTHER" id="PTHR10072:SF41">
    <property type="entry name" value="IRON-SULFUR CLUSTER ASSEMBLY 1 HOMOLOG, MITOCHONDRIAL"/>
    <property type="match status" value="1"/>
</dbReference>
<name>A0A1N7SYE1_9BURK</name>
<evidence type="ECO:0000259" key="1">
    <source>
        <dbReference type="Pfam" id="PF01521"/>
    </source>
</evidence>
<keyword evidence="3" id="KW-1185">Reference proteome</keyword>
<feature type="domain" description="Core" evidence="1">
    <location>
        <begin position="54"/>
        <end position="144"/>
    </location>
</feature>
<dbReference type="PANTHER" id="PTHR10072">
    <property type="entry name" value="IRON-SULFUR CLUSTER ASSEMBLY PROTEIN"/>
    <property type="match status" value="1"/>
</dbReference>
<dbReference type="InterPro" id="IPR050322">
    <property type="entry name" value="Fe-S_cluster_asmbl/transfer"/>
</dbReference>
<sequence>MRILRKFDMVQTLLFLVCRWSVKCDLPSLSIIKKLLMVAQRSTFSVVHAPDIPTFTPRAAAKFAELITLRDETQLYIRLRAEMRGADDIKYSIVLDDSVGDSDIEVITQGITVFIDNASLQHLAGARIDYDERALHPRFVIDSRDASAFCARSKAFSSCPR</sequence>
<evidence type="ECO:0000313" key="3">
    <source>
        <dbReference type="Proteomes" id="UP000195569"/>
    </source>
</evidence>
<reference evidence="2" key="1">
    <citation type="submission" date="2016-12" db="EMBL/GenBank/DDBJ databases">
        <authorList>
            <person name="Moulin L."/>
        </authorList>
    </citation>
    <scope>NUCLEOTIDE SEQUENCE [LARGE SCALE GENOMIC DNA]</scope>
    <source>
        <strain evidence="2">STM 7183</strain>
    </source>
</reference>
<gene>
    <name evidence="2" type="ORF">BN2476_1590008</name>
</gene>